<dbReference type="SUPFAM" id="SSF56112">
    <property type="entry name" value="Protein kinase-like (PK-like)"/>
    <property type="match status" value="1"/>
</dbReference>
<feature type="non-terminal residue" evidence="2">
    <location>
        <position position="239"/>
    </location>
</feature>
<keyword evidence="3" id="KW-1185">Reference proteome</keyword>
<feature type="domain" description="PI3K/PI4K catalytic" evidence="1">
    <location>
        <begin position="1"/>
        <end position="239"/>
    </location>
</feature>
<comment type="caution">
    <text evidence="2">The sequence shown here is derived from an EMBL/GenBank/DDBJ whole genome shotgun (WGS) entry which is preliminary data.</text>
</comment>
<accession>A0ABQ7Q3A6</accession>
<name>A0ABQ7Q3A6_PLUXY</name>
<evidence type="ECO:0000313" key="2">
    <source>
        <dbReference type="EMBL" id="KAG7298388.1"/>
    </source>
</evidence>
<dbReference type="Gene3D" id="1.10.1070.11">
    <property type="entry name" value="Phosphatidylinositol 3-/4-kinase, catalytic domain"/>
    <property type="match status" value="1"/>
</dbReference>
<dbReference type="PROSITE" id="PS50290">
    <property type="entry name" value="PI3_4_KINASE_3"/>
    <property type="match status" value="1"/>
</dbReference>
<dbReference type="Proteomes" id="UP000823941">
    <property type="component" value="Chromosome 24"/>
</dbReference>
<dbReference type="Pfam" id="PF00454">
    <property type="entry name" value="PI3_PI4_kinase"/>
    <property type="match status" value="1"/>
</dbReference>
<gene>
    <name evidence="2" type="ORF">JYU34_018005</name>
</gene>
<dbReference type="InterPro" id="IPR000403">
    <property type="entry name" value="PI3/4_kinase_cat_dom"/>
</dbReference>
<dbReference type="InterPro" id="IPR011009">
    <property type="entry name" value="Kinase-like_dom_sf"/>
</dbReference>
<evidence type="ECO:0000259" key="1">
    <source>
        <dbReference type="PROSITE" id="PS50290"/>
    </source>
</evidence>
<evidence type="ECO:0000313" key="3">
    <source>
        <dbReference type="Proteomes" id="UP000823941"/>
    </source>
</evidence>
<dbReference type="EMBL" id="JAHIBW010000024">
    <property type="protein sequence ID" value="KAG7298388.1"/>
    <property type="molecule type" value="Genomic_DNA"/>
</dbReference>
<protein>
    <recommendedName>
        <fullName evidence="1">PI3K/PI4K catalytic domain-containing protein</fullName>
    </recommendedName>
</protein>
<organism evidence="2 3">
    <name type="scientific">Plutella xylostella</name>
    <name type="common">Diamondback moth</name>
    <name type="synonym">Plutella maculipennis</name>
    <dbReference type="NCBI Taxonomy" id="51655"/>
    <lineage>
        <taxon>Eukaryota</taxon>
        <taxon>Metazoa</taxon>
        <taxon>Ecdysozoa</taxon>
        <taxon>Arthropoda</taxon>
        <taxon>Hexapoda</taxon>
        <taxon>Insecta</taxon>
        <taxon>Pterygota</taxon>
        <taxon>Neoptera</taxon>
        <taxon>Endopterygota</taxon>
        <taxon>Lepidoptera</taxon>
        <taxon>Glossata</taxon>
        <taxon>Ditrysia</taxon>
        <taxon>Yponomeutoidea</taxon>
        <taxon>Plutellidae</taxon>
        <taxon>Plutella</taxon>
    </lineage>
</organism>
<dbReference type="InterPro" id="IPR036940">
    <property type="entry name" value="PI3/4_kinase_cat_sf"/>
</dbReference>
<sequence length="239" mass="25896">MALFPCSISCFKRGWEPLRSVAAVHTALAYFNRVQSSSAGGSHHVIPLSHDCAVMQYLEDHVTARSMVARRHNLHVCLHNLHTELTASVRRPPDDELILASAAATLAQHRQLSDRVPAHALRSSIEEDSCSLQDFMQKKRKFAETLGTNAMHAWILGIGDRHLENLMYDRATGCLVDIDVGPPHPAPPPAAPPPARLTRVMVAVGGTLDIDVGPPHPAPPPAAPPLARLTRLLFAVAGD</sequence>
<proteinExistence type="predicted"/>
<reference evidence="2 3" key="1">
    <citation type="submission" date="2021-06" db="EMBL/GenBank/DDBJ databases">
        <title>A haploid diamondback moth (Plutella xylostella L.) genome assembly resolves 31 chromosomes and identifies a diamide resistance mutation.</title>
        <authorList>
            <person name="Ward C.M."/>
            <person name="Perry K.D."/>
            <person name="Baker G."/>
            <person name="Powis K."/>
            <person name="Heckel D.G."/>
            <person name="Baxter S.W."/>
        </authorList>
    </citation>
    <scope>NUCLEOTIDE SEQUENCE [LARGE SCALE GENOMIC DNA]</scope>
    <source>
        <strain evidence="2 3">LV</strain>
        <tissue evidence="2">Single pupa</tissue>
    </source>
</reference>